<dbReference type="GO" id="GO:0000978">
    <property type="term" value="F:RNA polymerase II cis-regulatory region sequence-specific DNA binding"/>
    <property type="evidence" value="ECO:0007669"/>
    <property type="project" value="TreeGrafter"/>
</dbReference>
<keyword evidence="1" id="KW-0677">Repeat</keyword>
<dbReference type="Pfam" id="PF13921">
    <property type="entry name" value="Myb_DNA-bind_6"/>
    <property type="match status" value="1"/>
</dbReference>
<feature type="domain" description="HTH myb-type" evidence="5">
    <location>
        <begin position="116"/>
        <end position="166"/>
    </location>
</feature>
<dbReference type="AlphaFoldDB" id="D7FZ02"/>
<dbReference type="eggNOG" id="KOG0048">
    <property type="taxonomic scope" value="Eukaryota"/>
</dbReference>
<dbReference type="EMBL" id="FN649741">
    <property type="protein sequence ID" value="CBJ32619.1"/>
    <property type="molecule type" value="Genomic_DNA"/>
</dbReference>
<dbReference type="OrthoDB" id="2143914at2759"/>
<dbReference type="InterPro" id="IPR050560">
    <property type="entry name" value="MYB_TF"/>
</dbReference>
<feature type="region of interest" description="Disordered" evidence="3">
    <location>
        <begin position="268"/>
        <end position="333"/>
    </location>
</feature>
<dbReference type="InterPro" id="IPR017930">
    <property type="entry name" value="Myb_dom"/>
</dbReference>
<feature type="domain" description="Myb-like" evidence="4">
    <location>
        <begin position="60"/>
        <end position="111"/>
    </location>
</feature>
<evidence type="ECO:0000313" key="6">
    <source>
        <dbReference type="EMBL" id="CBJ32619.1"/>
    </source>
</evidence>
<feature type="region of interest" description="Disordered" evidence="3">
    <location>
        <begin position="188"/>
        <end position="212"/>
    </location>
</feature>
<dbReference type="Proteomes" id="UP000002630">
    <property type="component" value="Linkage Group LG16"/>
</dbReference>
<dbReference type="SUPFAM" id="SSF46689">
    <property type="entry name" value="Homeodomain-like"/>
    <property type="match status" value="1"/>
</dbReference>
<feature type="domain" description="Myb-like" evidence="4">
    <location>
        <begin position="12"/>
        <end position="57"/>
    </location>
</feature>
<accession>D7FZ02</accession>
<dbReference type="PANTHER" id="PTHR45614:SF25">
    <property type="entry name" value="MYB PROTEIN"/>
    <property type="match status" value="1"/>
</dbReference>
<dbReference type="Gene3D" id="1.10.10.60">
    <property type="entry name" value="Homeodomain-like"/>
    <property type="match status" value="3"/>
</dbReference>
<feature type="compositionally biased region" description="Low complexity" evidence="3">
    <location>
        <begin position="361"/>
        <end position="375"/>
    </location>
</feature>
<dbReference type="SMART" id="SM00717">
    <property type="entry name" value="SANT"/>
    <property type="match status" value="3"/>
</dbReference>
<feature type="domain" description="HTH myb-type" evidence="5">
    <location>
        <begin position="60"/>
        <end position="115"/>
    </location>
</feature>
<feature type="compositionally biased region" description="Basic and acidic residues" evidence="3">
    <location>
        <begin position="284"/>
        <end position="304"/>
    </location>
</feature>
<organism evidence="6 7">
    <name type="scientific">Ectocarpus siliculosus</name>
    <name type="common">Brown alga</name>
    <name type="synonym">Conferva siliculosa</name>
    <dbReference type="NCBI Taxonomy" id="2880"/>
    <lineage>
        <taxon>Eukaryota</taxon>
        <taxon>Sar</taxon>
        <taxon>Stramenopiles</taxon>
        <taxon>Ochrophyta</taxon>
        <taxon>PX clade</taxon>
        <taxon>Phaeophyceae</taxon>
        <taxon>Ectocarpales</taxon>
        <taxon>Ectocarpaceae</taxon>
        <taxon>Ectocarpus</taxon>
    </lineage>
</organism>
<evidence type="ECO:0000313" key="7">
    <source>
        <dbReference type="Proteomes" id="UP000002630"/>
    </source>
</evidence>
<dbReference type="InterPro" id="IPR001005">
    <property type="entry name" value="SANT/Myb"/>
</dbReference>
<feature type="domain" description="Myb-like" evidence="4">
    <location>
        <begin position="112"/>
        <end position="162"/>
    </location>
</feature>
<dbReference type="GO" id="GO:0000981">
    <property type="term" value="F:DNA-binding transcription factor activity, RNA polymerase II-specific"/>
    <property type="evidence" value="ECO:0007669"/>
    <property type="project" value="TreeGrafter"/>
</dbReference>
<dbReference type="EMBL" id="FN648543">
    <property type="protein sequence ID" value="CBJ32619.1"/>
    <property type="molecule type" value="Genomic_DNA"/>
</dbReference>
<keyword evidence="2" id="KW-0238">DNA-binding</keyword>
<feature type="compositionally biased region" description="Gly residues" evidence="3">
    <location>
        <begin position="322"/>
        <end position="333"/>
    </location>
</feature>
<proteinExistence type="predicted"/>
<reference evidence="6 7" key="1">
    <citation type="journal article" date="2010" name="Nature">
        <title>The Ectocarpus genome and the independent evolution of multicellularity in brown algae.</title>
        <authorList>
            <person name="Cock J.M."/>
            <person name="Sterck L."/>
            <person name="Rouze P."/>
            <person name="Scornet D."/>
            <person name="Allen A.E."/>
            <person name="Amoutzias G."/>
            <person name="Anthouard V."/>
            <person name="Artiguenave F."/>
            <person name="Aury J.M."/>
            <person name="Badger J.H."/>
            <person name="Beszteri B."/>
            <person name="Billiau K."/>
            <person name="Bonnet E."/>
            <person name="Bothwell J.H."/>
            <person name="Bowler C."/>
            <person name="Boyen C."/>
            <person name="Brownlee C."/>
            <person name="Carrano C.J."/>
            <person name="Charrier B."/>
            <person name="Cho G.Y."/>
            <person name="Coelho S.M."/>
            <person name="Collen J."/>
            <person name="Corre E."/>
            <person name="Da Silva C."/>
            <person name="Delage L."/>
            <person name="Delaroque N."/>
            <person name="Dittami S.M."/>
            <person name="Doulbeau S."/>
            <person name="Elias M."/>
            <person name="Farnham G."/>
            <person name="Gachon C.M."/>
            <person name="Gschloessl B."/>
            <person name="Heesch S."/>
            <person name="Jabbari K."/>
            <person name="Jubin C."/>
            <person name="Kawai H."/>
            <person name="Kimura K."/>
            <person name="Kloareg B."/>
            <person name="Kupper F.C."/>
            <person name="Lang D."/>
            <person name="Le Bail A."/>
            <person name="Leblanc C."/>
            <person name="Lerouge P."/>
            <person name="Lohr M."/>
            <person name="Lopez P.J."/>
            <person name="Martens C."/>
            <person name="Maumus F."/>
            <person name="Michel G."/>
            <person name="Miranda-Saavedra D."/>
            <person name="Morales J."/>
            <person name="Moreau H."/>
            <person name="Motomura T."/>
            <person name="Nagasato C."/>
            <person name="Napoli C.A."/>
            <person name="Nelson D.R."/>
            <person name="Nyvall-Collen P."/>
            <person name="Peters A.F."/>
            <person name="Pommier C."/>
            <person name="Potin P."/>
            <person name="Poulain J."/>
            <person name="Quesneville H."/>
            <person name="Read B."/>
            <person name="Rensing S.A."/>
            <person name="Ritter A."/>
            <person name="Rousvoal S."/>
            <person name="Samanta M."/>
            <person name="Samson G."/>
            <person name="Schroeder D.C."/>
            <person name="Segurens B."/>
            <person name="Strittmatter M."/>
            <person name="Tonon T."/>
            <person name="Tregear J.W."/>
            <person name="Valentin K."/>
            <person name="von Dassow P."/>
            <person name="Yamagishi T."/>
            <person name="Van de Peer Y."/>
            <person name="Wincker P."/>
        </authorList>
    </citation>
    <scope>NUCLEOTIDE SEQUENCE [LARGE SCALE GENOMIC DNA]</scope>
    <source>
        <strain evidence="7">Ec32 / CCAP1310/4</strain>
    </source>
</reference>
<dbReference type="GO" id="GO:0005634">
    <property type="term" value="C:nucleus"/>
    <property type="evidence" value="ECO:0007669"/>
    <property type="project" value="TreeGrafter"/>
</dbReference>
<feature type="region of interest" description="Disordered" evidence="3">
    <location>
        <begin position="354"/>
        <end position="388"/>
    </location>
</feature>
<name>D7FZ02_ECTSI</name>
<dbReference type="InterPro" id="IPR009057">
    <property type="entry name" value="Homeodomain-like_sf"/>
</dbReference>
<gene>
    <name evidence="6" type="ORF">Esi_0350_0020</name>
</gene>
<evidence type="ECO:0000256" key="1">
    <source>
        <dbReference type="ARBA" id="ARBA00022737"/>
    </source>
</evidence>
<dbReference type="PROSITE" id="PS51294">
    <property type="entry name" value="HTH_MYB"/>
    <property type="match status" value="2"/>
</dbReference>
<keyword evidence="7" id="KW-1185">Reference proteome</keyword>
<dbReference type="STRING" id="2880.D7FZ02"/>
<protein>
    <submittedName>
        <fullName evidence="6">Uncharacterized protein</fullName>
    </submittedName>
</protein>
<dbReference type="FunFam" id="1.10.10.60:FF:000010">
    <property type="entry name" value="Transcriptional activator Myb isoform A"/>
    <property type="match status" value="1"/>
</dbReference>
<sequence>MSGSRTTSAELWSRDTDLVLRDLVLRSSEEINWNQIATAIEWDSGAVTPSECRERWNYVKETPVKGPWSSEEDDHLKRLVDEFGSKKWNLLARAFPGRSGKQCRERWHNHVDGRVKKGEWSAEEDQILCEAQRQLGNKWSEMSKILVGRSENAIKNRFNSLNAKGLAEMRANELMSKLAPEEKAALLNIDSDPPAPPRPCTSSTANKKKAGANSTYVAAAAVAAAAMPESAAPRQWRRSWLPLGARGPPVEAAAERVTTAATRGTIAIATGAGRRRGRTGSEGGPRRQEKGRRGGDGRRPREEVAAAPSQSRGGKRRRGLRGGRLVGKRNFGGGGGGRYAGQYYGRLQTNGHNGAAFIDHGSTPPGSASPLPSGPASGGGGSAAGGASSYGGTGGGCGGRTAGTADAFPVGARGASSAGDATSIGRNSEYYHVGGGHGRMKARTTGFRVDSGRAWRSKRPWPSFGGWEGRAAGCSAVLTRTCRPGAPSHRPARARGRGRLAACCRAAAAADHAALHIERARM</sequence>
<evidence type="ECO:0000259" key="5">
    <source>
        <dbReference type="PROSITE" id="PS51294"/>
    </source>
</evidence>
<evidence type="ECO:0000256" key="3">
    <source>
        <dbReference type="SAM" id="MobiDB-lite"/>
    </source>
</evidence>
<dbReference type="CDD" id="cd00167">
    <property type="entry name" value="SANT"/>
    <property type="match status" value="2"/>
</dbReference>
<dbReference type="PANTHER" id="PTHR45614">
    <property type="entry name" value="MYB PROTEIN-RELATED"/>
    <property type="match status" value="1"/>
</dbReference>
<dbReference type="InParanoid" id="D7FZ02"/>
<evidence type="ECO:0000259" key="4">
    <source>
        <dbReference type="PROSITE" id="PS50090"/>
    </source>
</evidence>
<feature type="compositionally biased region" description="Gly residues" evidence="3">
    <location>
        <begin position="376"/>
        <end position="388"/>
    </location>
</feature>
<evidence type="ECO:0000256" key="2">
    <source>
        <dbReference type="ARBA" id="ARBA00023125"/>
    </source>
</evidence>
<dbReference type="PROSITE" id="PS50090">
    <property type="entry name" value="MYB_LIKE"/>
    <property type="match status" value="3"/>
</dbReference>